<accession>A0A0H5SES7</accession>
<name>A0A0H5SES7_HERHM</name>
<keyword evidence="1" id="KW-1133">Transmembrane helix</keyword>
<keyword evidence="1" id="KW-0472">Membrane</keyword>
<evidence type="ECO:0000256" key="1">
    <source>
        <dbReference type="SAM" id="Phobius"/>
    </source>
</evidence>
<evidence type="ECO:0000313" key="2">
    <source>
        <dbReference type="EMBL" id="CRZ33525.1"/>
    </source>
</evidence>
<organism evidence="2 3">
    <name type="scientific">Herbinix hemicellulosilytica</name>
    <dbReference type="NCBI Taxonomy" id="1564487"/>
    <lineage>
        <taxon>Bacteria</taxon>
        <taxon>Bacillati</taxon>
        <taxon>Bacillota</taxon>
        <taxon>Clostridia</taxon>
        <taxon>Lachnospirales</taxon>
        <taxon>Lachnospiraceae</taxon>
        <taxon>Herbinix</taxon>
    </lineage>
</organism>
<proteinExistence type="predicted"/>
<reference evidence="2 3" key="1">
    <citation type="submission" date="2015-06" db="EMBL/GenBank/DDBJ databases">
        <authorList>
            <person name="Wibberg Daniel"/>
        </authorList>
    </citation>
    <scope>NUCLEOTIDE SEQUENCE [LARGE SCALE GENOMIC DNA]</scope>
    <source>
        <strain evidence="2 3">T3/55T</strain>
    </source>
</reference>
<protein>
    <submittedName>
        <fullName evidence="2">Putative membrane protein</fullName>
    </submittedName>
</protein>
<dbReference type="AlphaFoldDB" id="A0A0H5SES7"/>
<gene>
    <name evidence="2" type="ORF">HHT355_0315</name>
</gene>
<dbReference type="Proteomes" id="UP000236497">
    <property type="component" value="Unassembled WGS sequence"/>
</dbReference>
<keyword evidence="1" id="KW-0812">Transmembrane</keyword>
<evidence type="ECO:0000313" key="3">
    <source>
        <dbReference type="Proteomes" id="UP000236497"/>
    </source>
</evidence>
<feature type="transmembrane region" description="Helical" evidence="1">
    <location>
        <begin position="36"/>
        <end position="58"/>
    </location>
</feature>
<sequence>MDKLKSVIKYLFLSVFASAVYWLLNYSTGKEVTVKTLIILAAALFACFCLFAFALPALRKFWHQNKN</sequence>
<dbReference type="RefSeq" id="WP_103201699.1">
    <property type="nucleotide sequence ID" value="NZ_CVTD020000008.1"/>
</dbReference>
<dbReference type="EMBL" id="CVTD020000008">
    <property type="protein sequence ID" value="CRZ33525.1"/>
    <property type="molecule type" value="Genomic_DNA"/>
</dbReference>
<feature type="transmembrane region" description="Helical" evidence="1">
    <location>
        <begin position="7"/>
        <end position="24"/>
    </location>
</feature>
<keyword evidence="3" id="KW-1185">Reference proteome</keyword>